<keyword evidence="1" id="KW-0472">Membrane</keyword>
<name>A0A671R8L6_9TELE</name>
<reference evidence="2" key="1">
    <citation type="submission" date="2025-08" db="UniProtKB">
        <authorList>
            <consortium name="Ensembl"/>
        </authorList>
    </citation>
    <scope>IDENTIFICATION</scope>
</reference>
<organism evidence="2 3">
    <name type="scientific">Sinocyclocheilus anshuiensis</name>
    <dbReference type="NCBI Taxonomy" id="1608454"/>
    <lineage>
        <taxon>Eukaryota</taxon>
        <taxon>Metazoa</taxon>
        <taxon>Chordata</taxon>
        <taxon>Craniata</taxon>
        <taxon>Vertebrata</taxon>
        <taxon>Euteleostomi</taxon>
        <taxon>Actinopterygii</taxon>
        <taxon>Neopterygii</taxon>
        <taxon>Teleostei</taxon>
        <taxon>Ostariophysi</taxon>
        <taxon>Cypriniformes</taxon>
        <taxon>Cyprinidae</taxon>
        <taxon>Cyprininae</taxon>
        <taxon>Sinocyclocheilus</taxon>
    </lineage>
</organism>
<evidence type="ECO:0000256" key="1">
    <source>
        <dbReference type="SAM" id="Phobius"/>
    </source>
</evidence>
<evidence type="ECO:0000313" key="3">
    <source>
        <dbReference type="Proteomes" id="UP000472260"/>
    </source>
</evidence>
<dbReference type="Ensembl" id="ENSSANT00000084488.1">
    <property type="protein sequence ID" value="ENSSANP00000079492.1"/>
    <property type="gene ID" value="ENSSANG00000039574.1"/>
</dbReference>
<accession>A0A671R8L6</accession>
<dbReference type="Pfam" id="PF15125">
    <property type="entry name" value="TMEM238"/>
    <property type="match status" value="1"/>
</dbReference>
<dbReference type="PANTHER" id="PTHR28613:SF7">
    <property type="entry name" value="TRANSMEMBRANE PROTEIN 238"/>
    <property type="match status" value="1"/>
</dbReference>
<feature type="transmembrane region" description="Helical" evidence="1">
    <location>
        <begin position="21"/>
        <end position="45"/>
    </location>
</feature>
<evidence type="ECO:0000313" key="2">
    <source>
        <dbReference type="Ensembl" id="ENSSANP00000079492.1"/>
    </source>
</evidence>
<keyword evidence="1" id="KW-0812">Transmembrane</keyword>
<feature type="transmembrane region" description="Helical" evidence="1">
    <location>
        <begin position="57"/>
        <end position="76"/>
    </location>
</feature>
<keyword evidence="1" id="KW-1133">Transmembrane helix</keyword>
<proteinExistence type="predicted"/>
<sequence length="187" mass="21044">NKQASPARLRCTMAPKCIGGCAALFVLGITFDIIGFALLLVGIFANLRLDGRFYGDFLIYTGSLIVFLSLFWWIMWYTGNIKVSSEDLEKRTFDNFAHWARKLSLRLSKKGMNSEKCMDNIKKSMNGDVTHHAPKRITWENSGTAGCVNEAYDRSSDAPPNEKTVELEILKNSEMFLQSSGKAEIFL</sequence>
<protein>
    <recommendedName>
        <fullName evidence="4">Transmembrane protein 238a</fullName>
    </recommendedName>
</protein>
<dbReference type="InterPro" id="IPR029365">
    <property type="entry name" value="TMEM238"/>
</dbReference>
<dbReference type="Proteomes" id="UP000472260">
    <property type="component" value="Unassembled WGS sequence"/>
</dbReference>
<dbReference type="PANTHER" id="PTHR28613">
    <property type="entry name" value="SI:CH211-232M10.4-RELATED"/>
    <property type="match status" value="1"/>
</dbReference>
<reference evidence="2" key="2">
    <citation type="submission" date="2025-09" db="UniProtKB">
        <authorList>
            <consortium name="Ensembl"/>
        </authorList>
    </citation>
    <scope>IDENTIFICATION</scope>
</reference>
<dbReference type="AlphaFoldDB" id="A0A671R8L6"/>
<evidence type="ECO:0008006" key="4">
    <source>
        <dbReference type="Google" id="ProtNLM"/>
    </source>
</evidence>
<keyword evidence="3" id="KW-1185">Reference proteome</keyword>